<name>A0ABU7RW85_9ACTN</name>
<evidence type="ECO:0000313" key="2">
    <source>
        <dbReference type="Proteomes" id="UP001332243"/>
    </source>
</evidence>
<protein>
    <submittedName>
        <fullName evidence="1">Uncharacterized protein</fullName>
    </submittedName>
</protein>
<evidence type="ECO:0000313" key="1">
    <source>
        <dbReference type="EMBL" id="MEE6260777.1"/>
    </source>
</evidence>
<dbReference type="EMBL" id="JAZGQK010000016">
    <property type="protein sequence ID" value="MEE6260777.1"/>
    <property type="molecule type" value="Genomic_DNA"/>
</dbReference>
<gene>
    <name evidence="1" type="ORF">V1633_20030</name>
</gene>
<accession>A0ABU7RW85</accession>
<dbReference type="RefSeq" id="WP_331215881.1">
    <property type="nucleotide sequence ID" value="NZ_JAZGQK010000016.1"/>
</dbReference>
<proteinExistence type="predicted"/>
<organism evidence="1 2">
    <name type="scientific">Plantactinospora sonchi</name>
    <dbReference type="NCBI Taxonomy" id="1544735"/>
    <lineage>
        <taxon>Bacteria</taxon>
        <taxon>Bacillati</taxon>
        <taxon>Actinomycetota</taxon>
        <taxon>Actinomycetes</taxon>
        <taxon>Micromonosporales</taxon>
        <taxon>Micromonosporaceae</taxon>
        <taxon>Plantactinospora</taxon>
    </lineage>
</organism>
<sequence>MTVLVETGYLRGYAAQIEGNQDGALATMERYCAEHCTRTDGLDGLLLGTRNAVGIQAWSYAGIFQGARRELLRTAVDLRFAAGSYDRSDIASAERIWVSGRAGQQAGAHRERDVSTVGSGFSLGASVNLAVPRQRNETEDVRQSIDDLLYGVSGLIERFTGYDLLAKVTPFLLGDWGTIRSIADAYGELEGGFKAVSQDLADGMDVLSSHWDSGNGGASAAFDHHIRNRWIPALDAAARMANASEQNFQLLAQMYEYALTALLTVVNFYCLRIRRALQALRTVTSFREYLLELYELVRELYGLITDLADVVVEQTLMFKEGVEQVLAIGRQLVDFIQNDFEVFRPA</sequence>
<dbReference type="Proteomes" id="UP001332243">
    <property type="component" value="Unassembled WGS sequence"/>
</dbReference>
<comment type="caution">
    <text evidence="1">The sequence shown here is derived from an EMBL/GenBank/DDBJ whole genome shotgun (WGS) entry which is preliminary data.</text>
</comment>
<keyword evidence="2" id="KW-1185">Reference proteome</keyword>
<reference evidence="1 2" key="1">
    <citation type="submission" date="2024-01" db="EMBL/GenBank/DDBJ databases">
        <title>Genome insights into Plantactinospora sonchi sp. nov.</title>
        <authorList>
            <person name="Wang L."/>
        </authorList>
    </citation>
    <scope>NUCLEOTIDE SEQUENCE [LARGE SCALE GENOMIC DNA]</scope>
    <source>
        <strain evidence="1 2">NEAU-QY2</strain>
    </source>
</reference>